<dbReference type="Proteomes" id="UP000265703">
    <property type="component" value="Unassembled WGS sequence"/>
</dbReference>
<comment type="caution">
    <text evidence="2">The sequence shown here is derived from an EMBL/GenBank/DDBJ whole genome shotgun (WGS) entry which is preliminary data.</text>
</comment>
<gene>
    <name evidence="2" type="ORF">C1645_811078</name>
</gene>
<dbReference type="EMBL" id="QKYT01000001">
    <property type="protein sequence ID" value="RIA99723.1"/>
    <property type="molecule type" value="Genomic_DNA"/>
</dbReference>
<keyword evidence="1" id="KW-0812">Transmembrane</keyword>
<protein>
    <submittedName>
        <fullName evidence="2">Uncharacterized protein</fullName>
    </submittedName>
</protein>
<keyword evidence="3" id="KW-1185">Reference proteome</keyword>
<proteinExistence type="predicted"/>
<evidence type="ECO:0000256" key="1">
    <source>
        <dbReference type="SAM" id="Phobius"/>
    </source>
</evidence>
<reference evidence="2 3" key="1">
    <citation type="submission" date="2018-06" db="EMBL/GenBank/DDBJ databases">
        <title>Comparative genomics reveals the genomic features of Rhizophagus irregularis, R. cerebriforme, R. diaphanum and Gigaspora rosea, and their symbiotic lifestyle signature.</title>
        <authorList>
            <person name="Morin E."/>
            <person name="San Clemente H."/>
            <person name="Chen E.C.H."/>
            <person name="De La Providencia I."/>
            <person name="Hainaut M."/>
            <person name="Kuo A."/>
            <person name="Kohler A."/>
            <person name="Murat C."/>
            <person name="Tang N."/>
            <person name="Roy S."/>
            <person name="Loubradou J."/>
            <person name="Henrissat B."/>
            <person name="Grigoriev I.V."/>
            <person name="Corradi N."/>
            <person name="Roux C."/>
            <person name="Martin F.M."/>
        </authorList>
    </citation>
    <scope>NUCLEOTIDE SEQUENCE [LARGE SCALE GENOMIC DNA]</scope>
    <source>
        <strain evidence="2 3">DAOM 227022</strain>
    </source>
</reference>
<keyword evidence="1" id="KW-1133">Transmembrane helix</keyword>
<name>A0A397TNE1_9GLOM</name>
<accession>A0A397TNE1</accession>
<dbReference type="AlphaFoldDB" id="A0A397TNE1"/>
<evidence type="ECO:0000313" key="2">
    <source>
        <dbReference type="EMBL" id="RIA99723.1"/>
    </source>
</evidence>
<sequence length="49" mass="5400">MSEYFDSIEFVALDNDVEGLIIIVITGITIQSLTMVSDTGKNMSNTFLI</sequence>
<organism evidence="2 3">
    <name type="scientific">Glomus cerebriforme</name>
    <dbReference type="NCBI Taxonomy" id="658196"/>
    <lineage>
        <taxon>Eukaryota</taxon>
        <taxon>Fungi</taxon>
        <taxon>Fungi incertae sedis</taxon>
        <taxon>Mucoromycota</taxon>
        <taxon>Glomeromycotina</taxon>
        <taxon>Glomeromycetes</taxon>
        <taxon>Glomerales</taxon>
        <taxon>Glomeraceae</taxon>
        <taxon>Glomus</taxon>
    </lineage>
</organism>
<evidence type="ECO:0000313" key="3">
    <source>
        <dbReference type="Proteomes" id="UP000265703"/>
    </source>
</evidence>
<feature type="transmembrane region" description="Helical" evidence="1">
    <location>
        <begin position="20"/>
        <end position="37"/>
    </location>
</feature>
<keyword evidence="1" id="KW-0472">Membrane</keyword>